<dbReference type="InterPro" id="IPR028082">
    <property type="entry name" value="Peripla_BP_I"/>
</dbReference>
<evidence type="ECO:0000256" key="3">
    <source>
        <dbReference type="ARBA" id="ARBA00023163"/>
    </source>
</evidence>
<dbReference type="PANTHER" id="PTHR30146:SF109">
    <property type="entry name" value="HTH-TYPE TRANSCRIPTIONAL REGULATOR GALS"/>
    <property type="match status" value="1"/>
</dbReference>
<dbReference type="CDD" id="cd01392">
    <property type="entry name" value="HTH_LacI"/>
    <property type="match status" value="1"/>
</dbReference>
<dbReference type="PROSITE" id="PS00356">
    <property type="entry name" value="HTH_LACI_1"/>
    <property type="match status" value="1"/>
</dbReference>
<accession>A0A926ECR5</accession>
<evidence type="ECO:0000256" key="1">
    <source>
        <dbReference type="ARBA" id="ARBA00023015"/>
    </source>
</evidence>
<dbReference type="GO" id="GO:0000976">
    <property type="term" value="F:transcription cis-regulatory region binding"/>
    <property type="evidence" value="ECO:0007669"/>
    <property type="project" value="TreeGrafter"/>
</dbReference>
<reference evidence="5" key="1">
    <citation type="submission" date="2020-08" db="EMBL/GenBank/DDBJ databases">
        <title>Genome public.</title>
        <authorList>
            <person name="Liu C."/>
            <person name="Sun Q."/>
        </authorList>
    </citation>
    <scope>NUCLEOTIDE SEQUENCE</scope>
    <source>
        <strain evidence="5">NSJ-54</strain>
    </source>
</reference>
<dbReference type="Pfam" id="PF13377">
    <property type="entry name" value="Peripla_BP_3"/>
    <property type="match status" value="1"/>
</dbReference>
<dbReference type="Gene3D" id="1.10.260.40">
    <property type="entry name" value="lambda repressor-like DNA-binding domains"/>
    <property type="match status" value="1"/>
</dbReference>
<dbReference type="Proteomes" id="UP000660861">
    <property type="component" value="Unassembled WGS sequence"/>
</dbReference>
<dbReference type="SMART" id="SM00354">
    <property type="entry name" value="HTH_LACI"/>
    <property type="match status" value="1"/>
</dbReference>
<keyword evidence="2 5" id="KW-0238">DNA-binding</keyword>
<dbReference type="Gene3D" id="3.40.50.2300">
    <property type="match status" value="2"/>
</dbReference>
<dbReference type="InterPro" id="IPR010982">
    <property type="entry name" value="Lambda_DNA-bd_dom_sf"/>
</dbReference>
<dbReference type="InterPro" id="IPR046335">
    <property type="entry name" value="LacI/GalR-like_sensor"/>
</dbReference>
<evidence type="ECO:0000256" key="2">
    <source>
        <dbReference type="ARBA" id="ARBA00023125"/>
    </source>
</evidence>
<evidence type="ECO:0000313" key="6">
    <source>
        <dbReference type="Proteomes" id="UP000660861"/>
    </source>
</evidence>
<keyword evidence="3" id="KW-0804">Transcription</keyword>
<sequence>MDQQKPKDYLGVREIAKLAHVSPSTVSRVINYPERTSDDVRERVNRIIEEYHYVPNQMAKNLFSKSSNSLAVFINNLTNPFYALLLQELGQLAFQEQYNLLICNTQHNRNQEQDYLSYCQSVRTKGIISIDNHPTNIYGNLHSSMKLVSLDGKVDSVHYSSVTSNHYQGINMLMNHLVDLGHRKIAYAADNSNLHAGKLRRQAYQQLVGWHHNLPYRVDYVADFECSIRAGKDIIEYYMHLPDPPTAILCANDSMAIGVLMYAQHIGLKVPEDLSITGFDGLNEDFSYPRLTTVMQDYKKIARLLFDDVVDPKRADHVHHEVVDVSLLVGETTGPAKKQVYLP</sequence>
<dbReference type="GO" id="GO:0003700">
    <property type="term" value="F:DNA-binding transcription factor activity"/>
    <property type="evidence" value="ECO:0007669"/>
    <property type="project" value="TreeGrafter"/>
</dbReference>
<name>A0A926ECR5_9FIRM</name>
<dbReference type="SUPFAM" id="SSF53822">
    <property type="entry name" value="Periplasmic binding protein-like I"/>
    <property type="match status" value="1"/>
</dbReference>
<gene>
    <name evidence="5" type="ORF">H8709_00795</name>
</gene>
<feature type="domain" description="HTH lacI-type" evidence="4">
    <location>
        <begin position="10"/>
        <end position="64"/>
    </location>
</feature>
<dbReference type="CDD" id="cd06267">
    <property type="entry name" value="PBP1_LacI_sugar_binding-like"/>
    <property type="match status" value="1"/>
</dbReference>
<dbReference type="Pfam" id="PF00356">
    <property type="entry name" value="LacI"/>
    <property type="match status" value="1"/>
</dbReference>
<dbReference type="InterPro" id="IPR000843">
    <property type="entry name" value="HTH_LacI"/>
</dbReference>
<dbReference type="PROSITE" id="PS50932">
    <property type="entry name" value="HTH_LACI_2"/>
    <property type="match status" value="1"/>
</dbReference>
<dbReference type="AlphaFoldDB" id="A0A926ECR5"/>
<comment type="caution">
    <text evidence="5">The sequence shown here is derived from an EMBL/GenBank/DDBJ whole genome shotgun (WGS) entry which is preliminary data.</text>
</comment>
<dbReference type="EMBL" id="JACRTC010000001">
    <property type="protein sequence ID" value="MBC8569367.1"/>
    <property type="molecule type" value="Genomic_DNA"/>
</dbReference>
<evidence type="ECO:0000313" key="5">
    <source>
        <dbReference type="EMBL" id="MBC8569367.1"/>
    </source>
</evidence>
<dbReference type="SUPFAM" id="SSF47413">
    <property type="entry name" value="lambda repressor-like DNA-binding domains"/>
    <property type="match status" value="1"/>
</dbReference>
<keyword evidence="6" id="KW-1185">Reference proteome</keyword>
<dbReference type="PANTHER" id="PTHR30146">
    <property type="entry name" value="LACI-RELATED TRANSCRIPTIONAL REPRESSOR"/>
    <property type="match status" value="1"/>
</dbReference>
<proteinExistence type="predicted"/>
<evidence type="ECO:0000259" key="4">
    <source>
        <dbReference type="PROSITE" id="PS50932"/>
    </source>
</evidence>
<protein>
    <submittedName>
        <fullName evidence="5">LacI family DNA-binding transcriptional regulator</fullName>
    </submittedName>
</protein>
<organism evidence="5 6">
    <name type="scientific">Zongyangia hominis</name>
    <dbReference type="NCBI Taxonomy" id="2763677"/>
    <lineage>
        <taxon>Bacteria</taxon>
        <taxon>Bacillati</taxon>
        <taxon>Bacillota</taxon>
        <taxon>Clostridia</taxon>
        <taxon>Eubacteriales</taxon>
        <taxon>Oscillospiraceae</taxon>
        <taxon>Zongyangia</taxon>
    </lineage>
</organism>
<dbReference type="RefSeq" id="WP_262396471.1">
    <property type="nucleotide sequence ID" value="NZ_JACRTC010000001.1"/>
</dbReference>
<keyword evidence="1" id="KW-0805">Transcription regulation</keyword>